<accession>A0A062VDU2</accession>
<evidence type="ECO:0000313" key="3">
    <source>
        <dbReference type="Proteomes" id="UP000027100"/>
    </source>
</evidence>
<comment type="caution">
    <text evidence="2">The sequence shown here is derived from an EMBL/GenBank/DDBJ whole genome shotgun (WGS) entry which is preliminary data.</text>
</comment>
<name>A0A062VDU2_9PROT</name>
<dbReference type="InterPro" id="IPR052548">
    <property type="entry name" value="Type_VII_TA_antitoxin"/>
</dbReference>
<evidence type="ECO:0000313" key="2">
    <source>
        <dbReference type="EMBL" id="KCZ97605.1"/>
    </source>
</evidence>
<dbReference type="STRING" id="1280954.HPO_13967"/>
<dbReference type="PANTHER" id="PTHR33933:SF1">
    <property type="entry name" value="PROTEIN ADENYLYLTRANSFERASE MNTA-RELATED"/>
    <property type="match status" value="1"/>
</dbReference>
<sequence length="318" mass="36694">MNMMRTDLDHLPHGKQRELARVTEILFEEFTDAMAGASSPKKKQGRILKIILFGSYARGTWVDEPHTAKGYLSDYDLLIVVNQQSVVDFATYWYRAEDRIMRETGVKTPVNFIVHTMDEVNSALSQGQYFFTDVIKEGIALYDLKGSTHIVTPQPQTAEEALATAQKHFEERFPRIEQALTGASFYVTQRNLRDAAFTYHQAVERAYTCLLLVETNYSPSTHSIKFLRSLAEQIEPNLITAWPRETKHDRRLFELLKRGYVDARYSEHYAITVEELAWMGERAEVLRDLVEKRSRDKIEQFAANSLSGDEVGHRNDHR</sequence>
<dbReference type="InterPro" id="IPR007842">
    <property type="entry name" value="HEPN_dom"/>
</dbReference>
<dbReference type="Gene3D" id="3.30.460.10">
    <property type="entry name" value="Beta Polymerase, domain 2"/>
    <property type="match status" value="1"/>
</dbReference>
<dbReference type="PROSITE" id="PS50910">
    <property type="entry name" value="HEPN"/>
    <property type="match status" value="1"/>
</dbReference>
<dbReference type="AlphaFoldDB" id="A0A062VDU2"/>
<gene>
    <name evidence="2" type="ORF">HPO_13967</name>
</gene>
<proteinExistence type="predicted"/>
<dbReference type="EMBL" id="ARYM01000017">
    <property type="protein sequence ID" value="KCZ97605.1"/>
    <property type="molecule type" value="Genomic_DNA"/>
</dbReference>
<dbReference type="InterPro" id="IPR002934">
    <property type="entry name" value="Polymerase_NTP_transf_dom"/>
</dbReference>
<reference evidence="2 3" key="1">
    <citation type="journal article" date="2014" name="Antonie Van Leeuwenhoek">
        <title>Hyphomonas beringensis sp. nov. and Hyphomonas chukchiensis sp. nov., isolated from surface seawater of the Bering Sea and Chukchi Sea.</title>
        <authorList>
            <person name="Li C."/>
            <person name="Lai Q."/>
            <person name="Li G."/>
            <person name="Dong C."/>
            <person name="Wang J."/>
            <person name="Liao Y."/>
            <person name="Shao Z."/>
        </authorList>
    </citation>
    <scope>NUCLEOTIDE SEQUENCE [LARGE SCALE GENOMIC DNA]</scope>
    <source>
        <strain evidence="2 3">PS728</strain>
    </source>
</reference>
<dbReference type="Gene3D" id="1.20.120.330">
    <property type="entry name" value="Nucleotidyltransferases domain 2"/>
    <property type="match status" value="1"/>
</dbReference>
<organism evidence="2 3">
    <name type="scientific">Hyphomonas polymorpha PS728</name>
    <dbReference type="NCBI Taxonomy" id="1280954"/>
    <lineage>
        <taxon>Bacteria</taxon>
        <taxon>Pseudomonadati</taxon>
        <taxon>Pseudomonadota</taxon>
        <taxon>Alphaproteobacteria</taxon>
        <taxon>Hyphomonadales</taxon>
        <taxon>Hyphomonadaceae</taxon>
        <taxon>Hyphomonas</taxon>
    </lineage>
</organism>
<dbReference type="Pfam" id="PF05168">
    <property type="entry name" value="HEPN"/>
    <property type="match status" value="1"/>
</dbReference>
<dbReference type="SUPFAM" id="SSF81593">
    <property type="entry name" value="Nucleotidyltransferase substrate binding subunit/domain"/>
    <property type="match status" value="1"/>
</dbReference>
<dbReference type="GO" id="GO:0016779">
    <property type="term" value="F:nucleotidyltransferase activity"/>
    <property type="evidence" value="ECO:0007669"/>
    <property type="project" value="InterPro"/>
</dbReference>
<dbReference type="SUPFAM" id="SSF81301">
    <property type="entry name" value="Nucleotidyltransferase"/>
    <property type="match status" value="1"/>
</dbReference>
<dbReference type="PANTHER" id="PTHR33933">
    <property type="entry name" value="NUCLEOTIDYLTRANSFERASE"/>
    <property type="match status" value="1"/>
</dbReference>
<dbReference type="eggNOG" id="COG1708">
    <property type="taxonomic scope" value="Bacteria"/>
</dbReference>
<protein>
    <recommendedName>
        <fullName evidence="1">HEPN domain-containing protein</fullName>
    </recommendedName>
</protein>
<dbReference type="SMART" id="SM00748">
    <property type="entry name" value="HEPN"/>
    <property type="match status" value="1"/>
</dbReference>
<dbReference type="CDD" id="cd05403">
    <property type="entry name" value="NT_KNTase_like"/>
    <property type="match status" value="1"/>
</dbReference>
<dbReference type="Pfam" id="PF01909">
    <property type="entry name" value="NTP_transf_2"/>
    <property type="match status" value="1"/>
</dbReference>
<feature type="domain" description="HEPN" evidence="1">
    <location>
        <begin position="173"/>
        <end position="293"/>
    </location>
</feature>
<dbReference type="Proteomes" id="UP000027100">
    <property type="component" value="Unassembled WGS sequence"/>
</dbReference>
<keyword evidence="3" id="KW-1185">Reference proteome</keyword>
<evidence type="ECO:0000259" key="1">
    <source>
        <dbReference type="PROSITE" id="PS50910"/>
    </source>
</evidence>
<dbReference type="InterPro" id="IPR043519">
    <property type="entry name" value="NT_sf"/>
</dbReference>
<dbReference type="PATRIC" id="fig|1280954.3.peg.2829"/>